<evidence type="ECO:0000313" key="2">
    <source>
        <dbReference type="EMBL" id="KAJ8428994.1"/>
    </source>
</evidence>
<comment type="caution">
    <text evidence="2">The sequence shown here is derived from an EMBL/GenBank/DDBJ whole genome shotgun (WGS) entry which is preliminary data.</text>
</comment>
<reference evidence="2" key="1">
    <citation type="submission" date="2022-04" db="EMBL/GenBank/DDBJ databases">
        <title>Carnegiea gigantea Genome sequencing and assembly v2.</title>
        <authorList>
            <person name="Copetti D."/>
            <person name="Sanderson M.J."/>
            <person name="Burquez A."/>
            <person name="Wojciechowski M.F."/>
        </authorList>
    </citation>
    <scope>NUCLEOTIDE SEQUENCE</scope>
    <source>
        <strain evidence="2">SGP5-SGP5p</strain>
        <tissue evidence="2">Aerial part</tissue>
    </source>
</reference>
<gene>
    <name evidence="2" type="ORF">Cgig2_018362</name>
</gene>
<accession>A0A9Q1JQ79</accession>
<keyword evidence="1" id="KW-0812">Transmembrane</keyword>
<name>A0A9Q1JQ79_9CARY</name>
<evidence type="ECO:0000313" key="3">
    <source>
        <dbReference type="Proteomes" id="UP001153076"/>
    </source>
</evidence>
<proteinExistence type="predicted"/>
<keyword evidence="1" id="KW-1133">Transmembrane helix</keyword>
<sequence>MNPAVPSTLPTRHSGGGAWVYAPLFWGMRVNVSPIFAQIGIMGRQWRKKAVERLLHRRRVWYTRHPSMADLMGTEFLLAYSSAKAESTDASHAAYAPLRWRRLGVHAFVIMVLYFPTWIGFGGLEGQRRKKAVSRLIRRRHVLHTHHPSIADMMVEICF</sequence>
<keyword evidence="3" id="KW-1185">Reference proteome</keyword>
<dbReference type="EMBL" id="JAKOGI010000950">
    <property type="protein sequence ID" value="KAJ8428994.1"/>
    <property type="molecule type" value="Genomic_DNA"/>
</dbReference>
<dbReference type="Proteomes" id="UP001153076">
    <property type="component" value="Unassembled WGS sequence"/>
</dbReference>
<organism evidence="2 3">
    <name type="scientific">Carnegiea gigantea</name>
    <dbReference type="NCBI Taxonomy" id="171969"/>
    <lineage>
        <taxon>Eukaryota</taxon>
        <taxon>Viridiplantae</taxon>
        <taxon>Streptophyta</taxon>
        <taxon>Embryophyta</taxon>
        <taxon>Tracheophyta</taxon>
        <taxon>Spermatophyta</taxon>
        <taxon>Magnoliopsida</taxon>
        <taxon>eudicotyledons</taxon>
        <taxon>Gunneridae</taxon>
        <taxon>Pentapetalae</taxon>
        <taxon>Caryophyllales</taxon>
        <taxon>Cactineae</taxon>
        <taxon>Cactaceae</taxon>
        <taxon>Cactoideae</taxon>
        <taxon>Echinocereeae</taxon>
        <taxon>Carnegiea</taxon>
    </lineage>
</organism>
<protein>
    <submittedName>
        <fullName evidence="2">Uncharacterized protein</fullName>
    </submittedName>
</protein>
<dbReference type="AlphaFoldDB" id="A0A9Q1JQ79"/>
<evidence type="ECO:0000256" key="1">
    <source>
        <dbReference type="SAM" id="Phobius"/>
    </source>
</evidence>
<keyword evidence="1" id="KW-0472">Membrane</keyword>
<feature type="transmembrane region" description="Helical" evidence="1">
    <location>
        <begin position="20"/>
        <end position="41"/>
    </location>
</feature>
<feature type="transmembrane region" description="Helical" evidence="1">
    <location>
        <begin position="103"/>
        <end position="121"/>
    </location>
</feature>